<dbReference type="Gene3D" id="1.20.5.190">
    <property type="match status" value="1"/>
</dbReference>
<sequence length="837" mass="89212">MTAPLQKAQERLALHEVIRVGVGRQEDLRLLQNVAMQASCLPPASVAQLVREAALREEWRAGREAALLHTLRSLPLGELLGGRAGGPGGALSSADGRLLGEQLAALTEMMEQQQQRRRHRAAAAAPLPRPRAHPSSPLGMQHQQQPQHYPPAAAAGTGRLGRPSYGAPLPGSPYKSGGLVRSASAESTAPLGQDGWMCRQQQLLQQRGASSTAAVAIYTATGSPAVVGSPARALRSSSGGSGSRAPAGRRSSGSSGGGSGGGGQRSGLAAAALRAVRQQKPRPGSAPEDALGGSEAAVGAAAAAAAAAVNANAAAADAAAAGGKGNQRSSGFRNLLRLQQLLMQGLRDHAQQEGEGGALEALAASVAEGQAFFAECLSEALEAAGLPPGGSCGAAGMRASLQQQQPWRGVGGGPTSPPRRLPHVAWDRLLRLGQLGLTRADVARLEELRRRQAARVIQRQVRKWLRRRRHQRRLAEARARADAMQRRLRERAAVVIQAWVRGHLARRLAARLAQQAARERAARRLQAAARILAATRIQRAWRAHRRAVRYAAALARAEARLRQQQQQHVVVVGDGGRRGAAGGELQVPVDAGCESVFQAWSEQRLGGQQQRQQQQEGDRGGGGGCGASSRLSPEQAVVIIQAHLRGWLVRRSSELWWARASQQLRERRAAVRAWRQQQRFMQGSYDMQAQLLGALLREAQVAAALEADRRRQEAELQAAFRQWLLEQQRVALSQPLPRGWVPHPHPEEPARMCFLNTRTGELHSLHPTVAELAGHAEQQHAAARSALQERFAGVPAYVARLHEATAAQAGILLRAIALVHQRVATGAAGGGGGMNDR</sequence>
<feature type="compositionally biased region" description="Low complexity" evidence="1">
    <location>
        <begin position="266"/>
        <end position="275"/>
    </location>
</feature>
<organism evidence="2 3">
    <name type="scientific">Astrephomene gubernaculifera</name>
    <dbReference type="NCBI Taxonomy" id="47775"/>
    <lineage>
        <taxon>Eukaryota</taxon>
        <taxon>Viridiplantae</taxon>
        <taxon>Chlorophyta</taxon>
        <taxon>core chlorophytes</taxon>
        <taxon>Chlorophyceae</taxon>
        <taxon>CS clade</taxon>
        <taxon>Chlamydomonadales</taxon>
        <taxon>Astrephomenaceae</taxon>
        <taxon>Astrephomene</taxon>
    </lineage>
</organism>
<feature type="compositionally biased region" description="Low complexity" evidence="1">
    <location>
        <begin position="133"/>
        <end position="155"/>
    </location>
</feature>
<name>A0AAD3DDZ9_9CHLO</name>
<feature type="region of interest" description="Disordered" evidence="1">
    <location>
        <begin position="108"/>
        <end position="181"/>
    </location>
</feature>
<dbReference type="AlphaFoldDB" id="A0AAD3DDZ9"/>
<protein>
    <submittedName>
        <fullName evidence="2">Uncharacterized protein</fullName>
    </submittedName>
</protein>
<dbReference type="Pfam" id="PF00612">
    <property type="entry name" value="IQ"/>
    <property type="match status" value="2"/>
</dbReference>
<feature type="compositionally biased region" description="Gly residues" evidence="1">
    <location>
        <begin position="254"/>
        <end position="265"/>
    </location>
</feature>
<accession>A0AAD3DDZ9</accession>
<evidence type="ECO:0000313" key="2">
    <source>
        <dbReference type="EMBL" id="GFR40030.1"/>
    </source>
</evidence>
<dbReference type="Proteomes" id="UP001054857">
    <property type="component" value="Unassembled WGS sequence"/>
</dbReference>
<proteinExistence type="predicted"/>
<dbReference type="InterPro" id="IPR000048">
    <property type="entry name" value="IQ_motif_EF-hand-BS"/>
</dbReference>
<dbReference type="SMART" id="SM00015">
    <property type="entry name" value="IQ"/>
    <property type="match status" value="4"/>
</dbReference>
<comment type="caution">
    <text evidence="2">The sequence shown here is derived from an EMBL/GenBank/DDBJ whole genome shotgun (WGS) entry which is preliminary data.</text>
</comment>
<feature type="compositionally biased region" description="Low complexity" evidence="1">
    <location>
        <begin position="228"/>
        <end position="253"/>
    </location>
</feature>
<reference evidence="2 3" key="1">
    <citation type="journal article" date="2021" name="Sci. Rep.">
        <title>Genome sequencing of the multicellular alga Astrephomene provides insights into convergent evolution of germ-soma differentiation.</title>
        <authorList>
            <person name="Yamashita S."/>
            <person name="Yamamoto K."/>
            <person name="Matsuzaki R."/>
            <person name="Suzuki S."/>
            <person name="Yamaguchi H."/>
            <person name="Hirooka S."/>
            <person name="Minakuchi Y."/>
            <person name="Miyagishima S."/>
            <person name="Kawachi M."/>
            <person name="Toyoda A."/>
            <person name="Nozaki H."/>
        </authorList>
    </citation>
    <scope>NUCLEOTIDE SEQUENCE [LARGE SCALE GENOMIC DNA]</scope>
    <source>
        <strain evidence="2 3">NIES-4017</strain>
    </source>
</reference>
<evidence type="ECO:0000313" key="3">
    <source>
        <dbReference type="Proteomes" id="UP001054857"/>
    </source>
</evidence>
<feature type="region of interest" description="Disordered" evidence="1">
    <location>
        <begin position="226"/>
        <end position="292"/>
    </location>
</feature>
<dbReference type="PROSITE" id="PS50096">
    <property type="entry name" value="IQ"/>
    <property type="match status" value="3"/>
</dbReference>
<evidence type="ECO:0000256" key="1">
    <source>
        <dbReference type="SAM" id="MobiDB-lite"/>
    </source>
</evidence>
<keyword evidence="3" id="KW-1185">Reference proteome</keyword>
<dbReference type="EMBL" id="BMAR01000001">
    <property type="protein sequence ID" value="GFR40030.1"/>
    <property type="molecule type" value="Genomic_DNA"/>
</dbReference>
<gene>
    <name evidence="2" type="ORF">Agub_g566</name>
</gene>
<feature type="region of interest" description="Disordered" evidence="1">
    <location>
        <begin position="607"/>
        <end position="629"/>
    </location>
</feature>